<feature type="transmembrane region" description="Helical" evidence="8">
    <location>
        <begin position="307"/>
        <end position="325"/>
    </location>
</feature>
<dbReference type="Proteomes" id="UP001152885">
    <property type="component" value="Unassembled WGS sequence"/>
</dbReference>
<keyword evidence="5 8" id="KW-1133">Transmembrane helix</keyword>
<dbReference type="OrthoDB" id="205546at2759"/>
<evidence type="ECO:0000256" key="6">
    <source>
        <dbReference type="ARBA" id="ARBA00023136"/>
    </source>
</evidence>
<dbReference type="GO" id="GO:0005789">
    <property type="term" value="C:endoplasmic reticulum membrane"/>
    <property type="evidence" value="ECO:0007669"/>
    <property type="project" value="UniProtKB-SubCell"/>
</dbReference>
<name>A0A9W4TYA0_9ASCO</name>
<comment type="caution">
    <text evidence="9">The sequence shown here is derived from an EMBL/GenBank/DDBJ whole genome shotgun (WGS) entry which is preliminary data.</text>
</comment>
<comment type="similarity">
    <text evidence="2">Belongs to the INSIG family.</text>
</comment>
<dbReference type="AlphaFoldDB" id="A0A9W4TYA0"/>
<evidence type="ECO:0000256" key="7">
    <source>
        <dbReference type="SAM" id="MobiDB-lite"/>
    </source>
</evidence>
<evidence type="ECO:0000256" key="8">
    <source>
        <dbReference type="SAM" id="Phobius"/>
    </source>
</evidence>
<feature type="transmembrane region" description="Helical" evidence="8">
    <location>
        <begin position="259"/>
        <end position="287"/>
    </location>
</feature>
<sequence length="333" mass="37718">MSDLRKAAISNTNIQNLLNARSISPSPSPSQSGTSTPVNGKMEKTDSILNLTQPELFGIYKNDSFVNLNKDIDDTSELEIDIGPTKSKEKKTTKINQPEPTTGFPFIIKLFFLSSSAFLYNEITKHINYNHFNENQLVNFPLTITHFFLYGFVSKFKISNYTKIDNEFGQTLDSILALTLQGLLMASLHPIMDRILPKFLTKRLLSSNPHPGSSTSYSNLFNDLIRSCITFLGISYAIRKIEWTSFLQVSIIWSLINPGLWLLLDGTISGFLSSFIVSFLACVLIYWENYHFIVQYSNYTTDDLIALWLWIGSFFFCGIIIFGKIGRGLFGKK</sequence>
<gene>
    <name evidence="9" type="ORF">CANVERA_P3057</name>
</gene>
<keyword evidence="10" id="KW-1185">Reference proteome</keyword>
<reference evidence="9" key="1">
    <citation type="submission" date="2022-12" db="EMBL/GenBank/DDBJ databases">
        <authorList>
            <person name="Brejova B."/>
        </authorList>
    </citation>
    <scope>NUCLEOTIDE SEQUENCE</scope>
</reference>
<keyword evidence="6 8" id="KW-0472">Membrane</keyword>
<proteinExistence type="inferred from homology"/>
<dbReference type="PANTHER" id="PTHR15301:SF3">
    <property type="entry name" value="PROTEIN NSG1-RELATED"/>
    <property type="match status" value="1"/>
</dbReference>
<feature type="region of interest" description="Disordered" evidence="7">
    <location>
        <begin position="18"/>
        <end position="42"/>
    </location>
</feature>
<dbReference type="InterPro" id="IPR025929">
    <property type="entry name" value="INSIG_fam"/>
</dbReference>
<organism evidence="9 10">
    <name type="scientific">Candida verbasci</name>
    <dbReference type="NCBI Taxonomy" id="1227364"/>
    <lineage>
        <taxon>Eukaryota</taxon>
        <taxon>Fungi</taxon>
        <taxon>Dikarya</taxon>
        <taxon>Ascomycota</taxon>
        <taxon>Saccharomycotina</taxon>
        <taxon>Pichiomycetes</taxon>
        <taxon>Debaryomycetaceae</taxon>
        <taxon>Candida/Lodderomyces clade</taxon>
        <taxon>Candida</taxon>
    </lineage>
</organism>
<feature type="compositionally biased region" description="Low complexity" evidence="7">
    <location>
        <begin position="22"/>
        <end position="37"/>
    </location>
</feature>
<dbReference type="Pfam" id="PF07281">
    <property type="entry name" value="INSIG"/>
    <property type="match status" value="1"/>
</dbReference>
<protein>
    <submittedName>
        <fullName evidence="9">Uncharacterized protein</fullName>
    </submittedName>
</protein>
<keyword evidence="4" id="KW-0256">Endoplasmic reticulum</keyword>
<evidence type="ECO:0000313" key="9">
    <source>
        <dbReference type="EMBL" id="CAI5758545.1"/>
    </source>
</evidence>
<evidence type="ECO:0000256" key="2">
    <source>
        <dbReference type="ARBA" id="ARBA00007475"/>
    </source>
</evidence>
<evidence type="ECO:0000256" key="5">
    <source>
        <dbReference type="ARBA" id="ARBA00022989"/>
    </source>
</evidence>
<accession>A0A9W4TYA0</accession>
<evidence type="ECO:0000256" key="3">
    <source>
        <dbReference type="ARBA" id="ARBA00022692"/>
    </source>
</evidence>
<dbReference type="GO" id="GO:0016126">
    <property type="term" value="P:sterol biosynthetic process"/>
    <property type="evidence" value="ECO:0007669"/>
    <property type="project" value="TreeGrafter"/>
</dbReference>
<evidence type="ECO:0000256" key="4">
    <source>
        <dbReference type="ARBA" id="ARBA00022824"/>
    </source>
</evidence>
<dbReference type="EMBL" id="CANTUO010000003">
    <property type="protein sequence ID" value="CAI5758545.1"/>
    <property type="molecule type" value="Genomic_DNA"/>
</dbReference>
<evidence type="ECO:0000313" key="10">
    <source>
        <dbReference type="Proteomes" id="UP001152885"/>
    </source>
</evidence>
<keyword evidence="3 8" id="KW-0812">Transmembrane</keyword>
<dbReference type="PANTHER" id="PTHR15301">
    <property type="entry name" value="INSULIN-INDUCED GENE 1"/>
    <property type="match status" value="1"/>
</dbReference>
<comment type="subcellular location">
    <subcellularLocation>
        <location evidence="1">Endoplasmic reticulum membrane</location>
        <topology evidence="1">Multi-pass membrane protein</topology>
    </subcellularLocation>
</comment>
<evidence type="ECO:0000256" key="1">
    <source>
        <dbReference type="ARBA" id="ARBA00004477"/>
    </source>
</evidence>